<dbReference type="InterPro" id="IPR050833">
    <property type="entry name" value="Poly_Biosynth_Transport"/>
</dbReference>
<keyword evidence="3 6" id="KW-0812">Transmembrane</keyword>
<name>A0ABV6QYM9_9CAUL</name>
<feature type="transmembrane region" description="Helical" evidence="6">
    <location>
        <begin position="290"/>
        <end position="311"/>
    </location>
</feature>
<keyword evidence="4 6" id="KW-1133">Transmembrane helix</keyword>
<proteinExistence type="predicted"/>
<dbReference type="Proteomes" id="UP001589906">
    <property type="component" value="Unassembled WGS sequence"/>
</dbReference>
<feature type="transmembrane region" description="Helical" evidence="6">
    <location>
        <begin position="36"/>
        <end position="59"/>
    </location>
</feature>
<feature type="transmembrane region" description="Helical" evidence="6">
    <location>
        <begin position="80"/>
        <end position="99"/>
    </location>
</feature>
<dbReference type="RefSeq" id="WP_376833461.1">
    <property type="nucleotide sequence ID" value="NZ_JBHLSW010000003.1"/>
</dbReference>
<comment type="caution">
    <text evidence="7">The sequence shown here is derived from an EMBL/GenBank/DDBJ whole genome shotgun (WGS) entry which is preliminary data.</text>
</comment>
<evidence type="ECO:0000256" key="1">
    <source>
        <dbReference type="ARBA" id="ARBA00004651"/>
    </source>
</evidence>
<feature type="transmembrane region" description="Helical" evidence="6">
    <location>
        <begin position="381"/>
        <end position="401"/>
    </location>
</feature>
<evidence type="ECO:0000256" key="6">
    <source>
        <dbReference type="SAM" id="Phobius"/>
    </source>
</evidence>
<evidence type="ECO:0000256" key="2">
    <source>
        <dbReference type="ARBA" id="ARBA00022475"/>
    </source>
</evidence>
<dbReference type="PANTHER" id="PTHR30250:SF11">
    <property type="entry name" value="O-ANTIGEN TRANSPORTER-RELATED"/>
    <property type="match status" value="1"/>
</dbReference>
<feature type="transmembrane region" description="Helical" evidence="6">
    <location>
        <begin position="216"/>
        <end position="238"/>
    </location>
</feature>
<keyword evidence="5 6" id="KW-0472">Membrane</keyword>
<gene>
    <name evidence="7" type="ORF">ACFFGE_01100</name>
</gene>
<reference evidence="7 8" key="1">
    <citation type="submission" date="2024-09" db="EMBL/GenBank/DDBJ databases">
        <authorList>
            <person name="Sun Q."/>
            <person name="Mori K."/>
        </authorList>
    </citation>
    <scope>NUCLEOTIDE SEQUENCE [LARGE SCALE GENOMIC DNA]</scope>
    <source>
        <strain evidence="7 8">NCAIM B.02621</strain>
    </source>
</reference>
<dbReference type="EMBL" id="JBHLSW010000003">
    <property type="protein sequence ID" value="MFC0632477.1"/>
    <property type="molecule type" value="Genomic_DNA"/>
</dbReference>
<feature type="transmembrane region" description="Helical" evidence="6">
    <location>
        <begin position="355"/>
        <end position="375"/>
    </location>
</feature>
<comment type="subcellular location">
    <subcellularLocation>
        <location evidence="1">Cell membrane</location>
        <topology evidence="1">Multi-pass membrane protein</topology>
    </subcellularLocation>
</comment>
<evidence type="ECO:0000313" key="7">
    <source>
        <dbReference type="EMBL" id="MFC0632477.1"/>
    </source>
</evidence>
<dbReference type="Pfam" id="PF13440">
    <property type="entry name" value="Polysacc_synt_3"/>
    <property type="match status" value="1"/>
</dbReference>
<feature type="transmembrane region" description="Helical" evidence="6">
    <location>
        <begin position="323"/>
        <end position="343"/>
    </location>
</feature>
<organism evidence="7 8">
    <name type="scientific">Brevundimonas balnearis</name>
    <dbReference type="NCBI Taxonomy" id="1572858"/>
    <lineage>
        <taxon>Bacteria</taxon>
        <taxon>Pseudomonadati</taxon>
        <taxon>Pseudomonadota</taxon>
        <taxon>Alphaproteobacteria</taxon>
        <taxon>Caulobacterales</taxon>
        <taxon>Caulobacteraceae</taxon>
        <taxon>Brevundimonas</taxon>
    </lineage>
</organism>
<keyword evidence="2" id="KW-1003">Cell membrane</keyword>
<keyword evidence="8" id="KW-1185">Reference proteome</keyword>
<dbReference type="PANTHER" id="PTHR30250">
    <property type="entry name" value="PST FAMILY PREDICTED COLANIC ACID TRANSPORTER"/>
    <property type="match status" value="1"/>
</dbReference>
<protein>
    <submittedName>
        <fullName evidence="7">Lipopolysaccharide biosynthesis protein</fullName>
    </submittedName>
</protein>
<evidence type="ECO:0000256" key="4">
    <source>
        <dbReference type="ARBA" id="ARBA00022989"/>
    </source>
</evidence>
<feature type="transmembrane region" description="Helical" evidence="6">
    <location>
        <begin position="151"/>
        <end position="170"/>
    </location>
</feature>
<feature type="transmembrane region" description="Helical" evidence="6">
    <location>
        <begin position="176"/>
        <end position="195"/>
    </location>
</feature>
<feature type="transmembrane region" description="Helical" evidence="6">
    <location>
        <begin position="250"/>
        <end position="270"/>
    </location>
</feature>
<accession>A0ABV6QYM9</accession>
<evidence type="ECO:0000313" key="8">
    <source>
        <dbReference type="Proteomes" id="UP001589906"/>
    </source>
</evidence>
<feature type="transmembrane region" description="Helical" evidence="6">
    <location>
        <begin position="119"/>
        <end position="139"/>
    </location>
</feature>
<evidence type="ECO:0000256" key="3">
    <source>
        <dbReference type="ARBA" id="ARBA00022692"/>
    </source>
</evidence>
<sequence>MKTLALKAFTILGSRVLTHASQVVAFVLLARVLSPAGFGAYGVLTSAVFLSGQVGNLGLRQSAAHRIGQKRMSDGDAMGVMLAFWPPAAVVCAGAVLWFNGKALGDLTAGAGAFGPQTALALAAAGVLFTVLVQGVFLGRGEIRNFSVAEAGPRMLQSAFIAVLWLAGLLTVATAMWSFALGFLLLIPFTAWLALRGASPLRLPLAEGLEMVRHGLIFAASMFLITLQGRVGVFWLSAVDGPEAAGHLFAAQRGVEIVLELATAVGLVLFSEATRSGSLKNNMAATLKTALLLSGMFLVIGATAALAAPLVVPLVLGEAYTEAVPVVRVLALGLAPAAFVKIMNSVVAGSGKPTLSAAVIGGALLMNTSLAYILVPSSGALGAAWASVCSFSMAAGVYLFATLRFRTTRVAADAGDIKTSASDTGAGTPPLRG</sequence>
<evidence type="ECO:0000256" key="5">
    <source>
        <dbReference type="ARBA" id="ARBA00023136"/>
    </source>
</evidence>